<dbReference type="GO" id="GO:0005886">
    <property type="term" value="C:plasma membrane"/>
    <property type="evidence" value="ECO:0007669"/>
    <property type="project" value="UniProtKB-SubCell"/>
</dbReference>
<dbReference type="EMBL" id="JABXBU010002230">
    <property type="protein sequence ID" value="KAF8767550.1"/>
    <property type="molecule type" value="Genomic_DNA"/>
</dbReference>
<evidence type="ECO:0000259" key="13">
    <source>
        <dbReference type="SMART" id="SM00918"/>
    </source>
</evidence>
<keyword evidence="4 12" id="KW-0812">Transmembrane</keyword>
<gene>
    <name evidence="14" type="ORF">HNY73_020490</name>
</gene>
<keyword evidence="8 14" id="KW-0675">Receptor</keyword>
<keyword evidence="7 12" id="KW-0472">Membrane</keyword>
<evidence type="ECO:0000256" key="11">
    <source>
        <dbReference type="ARBA" id="ARBA00023303"/>
    </source>
</evidence>
<organism evidence="14 15">
    <name type="scientific">Argiope bruennichi</name>
    <name type="common">Wasp spider</name>
    <name type="synonym">Aranea bruennichi</name>
    <dbReference type="NCBI Taxonomy" id="94029"/>
    <lineage>
        <taxon>Eukaryota</taxon>
        <taxon>Metazoa</taxon>
        <taxon>Ecdysozoa</taxon>
        <taxon>Arthropoda</taxon>
        <taxon>Chelicerata</taxon>
        <taxon>Arachnida</taxon>
        <taxon>Araneae</taxon>
        <taxon>Araneomorphae</taxon>
        <taxon>Entelegynae</taxon>
        <taxon>Araneoidea</taxon>
        <taxon>Araneidae</taxon>
        <taxon>Argiope</taxon>
    </lineage>
</organism>
<evidence type="ECO:0000256" key="9">
    <source>
        <dbReference type="ARBA" id="ARBA00023180"/>
    </source>
</evidence>
<evidence type="ECO:0000256" key="10">
    <source>
        <dbReference type="ARBA" id="ARBA00023286"/>
    </source>
</evidence>
<evidence type="ECO:0000256" key="5">
    <source>
        <dbReference type="ARBA" id="ARBA00022989"/>
    </source>
</evidence>
<sequence>MASKLSKTWSEPLIRVAVNPLPGHMEIIKKEDGQISVSGMEGMLMDAVLTALGYRYELVIPADGEWGRTTGNNWKDAGNWTGLIGEVVYDRADLAWTWLTPNLKRFQVVDFSNVYHGEPMTFGITKPYPIPSSYAVFFPFDLPYWILIFAIIILMPLVFLFVGARHSYSQLLLQTFVLLAFLTRPFTPNAIRNFRELLDAVSKGHAECYMSKHCIALKFLLNSEEKYMKSLGQAVQRNNWNAIYYDDIPLKSTRNIAVIHRMGPKPRLLNYSV</sequence>
<evidence type="ECO:0000313" key="15">
    <source>
        <dbReference type="Proteomes" id="UP000807504"/>
    </source>
</evidence>
<keyword evidence="2" id="KW-0813">Transport</keyword>
<evidence type="ECO:0000256" key="6">
    <source>
        <dbReference type="ARBA" id="ARBA00023065"/>
    </source>
</evidence>
<protein>
    <submittedName>
        <fullName evidence="14">Glutamate receptor ionotropic like protein</fullName>
    </submittedName>
</protein>
<evidence type="ECO:0000256" key="7">
    <source>
        <dbReference type="ARBA" id="ARBA00023136"/>
    </source>
</evidence>
<comment type="caution">
    <text evidence="14">The sequence shown here is derived from an EMBL/GenBank/DDBJ whole genome shotgun (WGS) entry which is preliminary data.</text>
</comment>
<keyword evidence="11" id="KW-0407">Ion channel</keyword>
<evidence type="ECO:0000256" key="4">
    <source>
        <dbReference type="ARBA" id="ARBA00022692"/>
    </source>
</evidence>
<keyword evidence="3" id="KW-1003">Cell membrane</keyword>
<keyword evidence="5 12" id="KW-1133">Transmembrane helix</keyword>
<dbReference type="InterPro" id="IPR019594">
    <property type="entry name" value="Glu/Gly-bd"/>
</dbReference>
<keyword evidence="6" id="KW-0406">Ion transport</keyword>
<evidence type="ECO:0000256" key="12">
    <source>
        <dbReference type="SAM" id="Phobius"/>
    </source>
</evidence>
<dbReference type="Proteomes" id="UP000807504">
    <property type="component" value="Unassembled WGS sequence"/>
</dbReference>
<evidence type="ECO:0000256" key="8">
    <source>
        <dbReference type="ARBA" id="ARBA00023170"/>
    </source>
</evidence>
<evidence type="ECO:0000256" key="1">
    <source>
        <dbReference type="ARBA" id="ARBA00004651"/>
    </source>
</evidence>
<dbReference type="GO" id="GO:0015276">
    <property type="term" value="F:ligand-gated monoatomic ion channel activity"/>
    <property type="evidence" value="ECO:0007669"/>
    <property type="project" value="InterPro"/>
</dbReference>
<reference evidence="14" key="2">
    <citation type="submission" date="2020-06" db="EMBL/GenBank/DDBJ databases">
        <authorList>
            <person name="Sheffer M."/>
        </authorList>
    </citation>
    <scope>NUCLEOTIDE SEQUENCE</scope>
</reference>
<feature type="transmembrane region" description="Helical" evidence="12">
    <location>
        <begin position="142"/>
        <end position="162"/>
    </location>
</feature>
<dbReference type="PANTHER" id="PTHR42643">
    <property type="entry name" value="IONOTROPIC RECEPTOR 20A-RELATED"/>
    <property type="match status" value="1"/>
</dbReference>
<accession>A0A8T0E891</accession>
<dbReference type="SMART" id="SM00918">
    <property type="entry name" value="Lig_chan-Glu_bd"/>
    <property type="match status" value="1"/>
</dbReference>
<dbReference type="AlphaFoldDB" id="A0A8T0E891"/>
<keyword evidence="15" id="KW-1185">Reference proteome</keyword>
<dbReference type="SUPFAM" id="SSF53850">
    <property type="entry name" value="Periplasmic binding protein-like II"/>
    <property type="match status" value="1"/>
</dbReference>
<dbReference type="InterPro" id="IPR052192">
    <property type="entry name" value="Insect_Ionotropic_Sensory_Rcpt"/>
</dbReference>
<name>A0A8T0E891_ARGBR</name>
<keyword evidence="10" id="KW-1071">Ligand-gated ion channel</keyword>
<proteinExistence type="predicted"/>
<keyword evidence="9" id="KW-0325">Glycoprotein</keyword>
<feature type="domain" description="Ionotropic glutamate receptor L-glutamate and glycine-binding" evidence="13">
    <location>
        <begin position="24"/>
        <end position="89"/>
    </location>
</feature>
<evidence type="ECO:0000256" key="3">
    <source>
        <dbReference type="ARBA" id="ARBA00022475"/>
    </source>
</evidence>
<dbReference type="PANTHER" id="PTHR42643:SF24">
    <property type="entry name" value="IONOTROPIC RECEPTOR 60A"/>
    <property type="match status" value="1"/>
</dbReference>
<dbReference type="Gene3D" id="3.40.190.10">
    <property type="entry name" value="Periplasmic binding protein-like II"/>
    <property type="match status" value="1"/>
</dbReference>
<dbReference type="Pfam" id="PF10613">
    <property type="entry name" value="Lig_chan-Glu_bd"/>
    <property type="match status" value="1"/>
</dbReference>
<reference evidence="14" key="1">
    <citation type="journal article" date="2020" name="bioRxiv">
        <title>Chromosome-level reference genome of the European wasp spider Argiope bruennichi: a resource for studies on range expansion and evolutionary adaptation.</title>
        <authorList>
            <person name="Sheffer M.M."/>
            <person name="Hoppe A."/>
            <person name="Krehenwinkel H."/>
            <person name="Uhl G."/>
            <person name="Kuss A.W."/>
            <person name="Jensen L."/>
            <person name="Jensen C."/>
            <person name="Gillespie R.G."/>
            <person name="Hoff K.J."/>
            <person name="Prost S."/>
        </authorList>
    </citation>
    <scope>NUCLEOTIDE SEQUENCE</scope>
</reference>
<evidence type="ECO:0000256" key="2">
    <source>
        <dbReference type="ARBA" id="ARBA00022448"/>
    </source>
</evidence>
<comment type="subcellular location">
    <subcellularLocation>
        <location evidence="1">Cell membrane</location>
        <topology evidence="1">Multi-pass membrane protein</topology>
    </subcellularLocation>
</comment>
<evidence type="ECO:0000313" key="14">
    <source>
        <dbReference type="EMBL" id="KAF8767550.1"/>
    </source>
</evidence>